<evidence type="ECO:0000256" key="1">
    <source>
        <dbReference type="ARBA" id="ARBA00006484"/>
    </source>
</evidence>
<dbReference type="Gene3D" id="3.40.50.720">
    <property type="entry name" value="NAD(P)-binding Rossmann-like Domain"/>
    <property type="match status" value="1"/>
</dbReference>
<dbReference type="OrthoDB" id="1933717at2759"/>
<dbReference type="InterPro" id="IPR036291">
    <property type="entry name" value="NAD(P)-bd_dom_sf"/>
</dbReference>
<organism evidence="3 4">
    <name type="scientific">Olpidium bornovanus</name>
    <dbReference type="NCBI Taxonomy" id="278681"/>
    <lineage>
        <taxon>Eukaryota</taxon>
        <taxon>Fungi</taxon>
        <taxon>Fungi incertae sedis</taxon>
        <taxon>Olpidiomycota</taxon>
        <taxon>Olpidiomycotina</taxon>
        <taxon>Olpidiomycetes</taxon>
        <taxon>Olpidiales</taxon>
        <taxon>Olpidiaceae</taxon>
        <taxon>Olpidium</taxon>
    </lineage>
</organism>
<comment type="similarity">
    <text evidence="1">Belongs to the short-chain dehydrogenases/reductases (SDR) family.</text>
</comment>
<dbReference type="SUPFAM" id="SSF51735">
    <property type="entry name" value="NAD(P)-binding Rossmann-fold domains"/>
    <property type="match status" value="1"/>
</dbReference>
<evidence type="ECO:0000313" key="3">
    <source>
        <dbReference type="EMBL" id="KAG5457851.1"/>
    </source>
</evidence>
<proteinExistence type="inferred from homology"/>
<dbReference type="PANTHER" id="PTHR44196">
    <property type="entry name" value="DEHYDROGENASE/REDUCTASE SDR FAMILY MEMBER 7B"/>
    <property type="match status" value="1"/>
</dbReference>
<keyword evidence="4" id="KW-1185">Reference proteome</keyword>
<evidence type="ECO:0000313" key="4">
    <source>
        <dbReference type="Proteomes" id="UP000673691"/>
    </source>
</evidence>
<dbReference type="GO" id="GO:0016020">
    <property type="term" value="C:membrane"/>
    <property type="evidence" value="ECO:0007669"/>
    <property type="project" value="TreeGrafter"/>
</dbReference>
<dbReference type="InterPro" id="IPR002347">
    <property type="entry name" value="SDR_fam"/>
</dbReference>
<dbReference type="Proteomes" id="UP000673691">
    <property type="component" value="Unassembled WGS sequence"/>
</dbReference>
<name>A0A8H8DGZ5_9FUNG</name>
<dbReference type="GO" id="GO:0016491">
    <property type="term" value="F:oxidoreductase activity"/>
    <property type="evidence" value="ECO:0007669"/>
    <property type="project" value="UniProtKB-KW"/>
</dbReference>
<dbReference type="AlphaFoldDB" id="A0A8H8DGZ5"/>
<dbReference type="EMBL" id="JAEFCI010009369">
    <property type="protein sequence ID" value="KAG5457851.1"/>
    <property type="molecule type" value="Genomic_DNA"/>
</dbReference>
<evidence type="ECO:0000256" key="2">
    <source>
        <dbReference type="ARBA" id="ARBA00023002"/>
    </source>
</evidence>
<protein>
    <submittedName>
        <fullName evidence="3">Uncharacterized protein</fullName>
    </submittedName>
</protein>
<accession>A0A8H8DGZ5</accession>
<gene>
    <name evidence="3" type="ORF">BJ554DRAFT_2037</name>
</gene>
<dbReference type="Pfam" id="PF00106">
    <property type="entry name" value="adh_short"/>
    <property type="match status" value="1"/>
</dbReference>
<reference evidence="3 4" key="1">
    <citation type="journal article" name="Sci. Rep.">
        <title>Genome-scale phylogenetic analyses confirm Olpidium as the closest living zoosporic fungus to the non-flagellated, terrestrial fungi.</title>
        <authorList>
            <person name="Chang Y."/>
            <person name="Rochon D."/>
            <person name="Sekimoto S."/>
            <person name="Wang Y."/>
            <person name="Chovatia M."/>
            <person name="Sandor L."/>
            <person name="Salamov A."/>
            <person name="Grigoriev I.V."/>
            <person name="Stajich J.E."/>
            <person name="Spatafora J.W."/>
        </authorList>
    </citation>
    <scope>NUCLEOTIDE SEQUENCE [LARGE SCALE GENOMIC DNA]</scope>
    <source>
        <strain evidence="3">S191</strain>
    </source>
</reference>
<comment type="caution">
    <text evidence="3">The sequence shown here is derived from an EMBL/GenBank/DDBJ whole genome shotgun (WGS) entry which is preliminary data.</text>
</comment>
<sequence>MLSVLLYYFPFLGSLGRGAKGRPKPGCLVAVAVAVAVAAAWAPPAKRGAGRRRRGFQWNRKGDRRRHPAGAANCFDAVRGVLAIKYAERGAYLILCARRRAQLEEAALACQEASLANGFAGRTPSVVTVDVTSIRDVRKLAQHVRVNSDFAGAIDTLVLSSGVISVLPYAELAGFGDSVCRWNRQEQNVEDDDGPLEKAAAADAAFAKVVDVNLFGPVRCARELFPALAAVKGNIVVVSSLSGKIGVPTRSLYSSSKVRLRSDVFMDQSAATPNPHLHHLPPPAQHALHGFFDSFRIEVARHGVHVAIVCPSTVDTDLRAAAVDVASASEASSNPVHGSQRRKETPEGCAKVIVWSSDTRQREVYIPLSYTLLPVFRHFFPALLDRITAARYGY</sequence>
<dbReference type="PRINTS" id="PR00081">
    <property type="entry name" value="GDHRDH"/>
</dbReference>
<dbReference type="PANTHER" id="PTHR44196:SF1">
    <property type="entry name" value="DEHYDROGENASE_REDUCTASE SDR FAMILY MEMBER 7B"/>
    <property type="match status" value="1"/>
</dbReference>
<keyword evidence="2" id="KW-0560">Oxidoreductase</keyword>